<feature type="coiled-coil region" evidence="1">
    <location>
        <begin position="297"/>
        <end position="331"/>
    </location>
</feature>
<feature type="region of interest" description="Disordered" evidence="2">
    <location>
        <begin position="340"/>
        <end position="367"/>
    </location>
</feature>
<dbReference type="AlphaFoldDB" id="A0A1I8NN37"/>
<proteinExistence type="predicted"/>
<feature type="region of interest" description="Disordered" evidence="2">
    <location>
        <begin position="421"/>
        <end position="454"/>
    </location>
</feature>
<reference evidence="3" key="1">
    <citation type="submission" date="2020-05" db="UniProtKB">
        <authorList>
            <consortium name="EnsemblMetazoa"/>
        </authorList>
    </citation>
    <scope>IDENTIFICATION</scope>
    <source>
        <strain evidence="3">USDA</strain>
    </source>
</reference>
<feature type="compositionally biased region" description="Low complexity" evidence="2">
    <location>
        <begin position="185"/>
        <end position="223"/>
    </location>
</feature>
<feature type="region of interest" description="Disordered" evidence="2">
    <location>
        <begin position="29"/>
        <end position="58"/>
    </location>
</feature>
<name>A0A1I8NN37_STOCA</name>
<evidence type="ECO:0000313" key="4">
    <source>
        <dbReference type="Proteomes" id="UP000095300"/>
    </source>
</evidence>
<keyword evidence="4" id="KW-1185">Reference proteome</keyword>
<feature type="compositionally biased region" description="Polar residues" evidence="2">
    <location>
        <begin position="49"/>
        <end position="58"/>
    </location>
</feature>
<gene>
    <name evidence="3" type="primary">106086403</name>
</gene>
<dbReference type="Proteomes" id="UP000095300">
    <property type="component" value="Unassembled WGS sequence"/>
</dbReference>
<evidence type="ECO:0000256" key="1">
    <source>
        <dbReference type="SAM" id="Coils"/>
    </source>
</evidence>
<keyword evidence="1" id="KW-0175">Coiled coil</keyword>
<dbReference type="EnsemblMetazoa" id="SCAU000524-RA">
    <property type="protein sequence ID" value="SCAU000524-PA"/>
    <property type="gene ID" value="SCAU000524"/>
</dbReference>
<feature type="compositionally biased region" description="Low complexity" evidence="2">
    <location>
        <begin position="30"/>
        <end position="40"/>
    </location>
</feature>
<feature type="compositionally biased region" description="Polar residues" evidence="2">
    <location>
        <begin position="114"/>
        <end position="148"/>
    </location>
</feature>
<dbReference type="VEuPathDB" id="VectorBase:SCAU000524"/>
<evidence type="ECO:0000313" key="3">
    <source>
        <dbReference type="EnsemblMetazoa" id="SCAU000524-PA"/>
    </source>
</evidence>
<accession>A0A1I8NN37</accession>
<organism evidence="3 4">
    <name type="scientific">Stomoxys calcitrans</name>
    <name type="common">Stable fly</name>
    <name type="synonym">Conops calcitrans</name>
    <dbReference type="NCBI Taxonomy" id="35570"/>
    <lineage>
        <taxon>Eukaryota</taxon>
        <taxon>Metazoa</taxon>
        <taxon>Ecdysozoa</taxon>
        <taxon>Arthropoda</taxon>
        <taxon>Hexapoda</taxon>
        <taxon>Insecta</taxon>
        <taxon>Pterygota</taxon>
        <taxon>Neoptera</taxon>
        <taxon>Endopterygota</taxon>
        <taxon>Diptera</taxon>
        <taxon>Brachycera</taxon>
        <taxon>Muscomorpha</taxon>
        <taxon>Muscoidea</taxon>
        <taxon>Muscidae</taxon>
        <taxon>Stomoxys</taxon>
    </lineage>
</organism>
<feature type="compositionally biased region" description="Basic residues" evidence="2">
    <location>
        <begin position="149"/>
        <end position="161"/>
    </location>
</feature>
<dbReference type="STRING" id="35570.A0A1I8NN37"/>
<feature type="compositionally biased region" description="Polar residues" evidence="2">
    <location>
        <begin position="164"/>
        <end position="174"/>
    </location>
</feature>
<evidence type="ECO:0000256" key="2">
    <source>
        <dbReference type="SAM" id="MobiDB-lite"/>
    </source>
</evidence>
<protein>
    <submittedName>
        <fullName evidence="3">Uncharacterized protein</fullName>
    </submittedName>
</protein>
<feature type="region of interest" description="Disordered" evidence="2">
    <location>
        <begin position="114"/>
        <end position="223"/>
    </location>
</feature>
<feature type="compositionally biased region" description="Polar residues" evidence="2">
    <location>
        <begin position="428"/>
        <end position="438"/>
    </location>
</feature>
<feature type="compositionally biased region" description="Acidic residues" evidence="2">
    <location>
        <begin position="344"/>
        <end position="366"/>
    </location>
</feature>
<sequence>MRKTHGGDAAGISITPIAATTTLKFLRTANNNNNNNNETNKANRDNMLGPTNTDPRLATENSCATTTAAAQYQHYHSNDNCDKTTYHGNNSNNKSIQQHDMLSLKDNDNNIALQMKSRGNGNQHTGSLTQHQTIQQTSRLEGFNQQQHNNKKHASTPHMKHATATDQHTANNDKTTMESHKTHSAHTPPSTAAAAATTLRSNATANSSNSNSSSSTINTSNASTIATTKPPASFHIKSLIASASPNISNSSNCAASAKSSSLSLLNVFFFLICLSSLAFSLYANIRQTHSEHSLRHLRLIDERLEDMEMQLRLQQQQLQQFSADMELQRKRLSQTMFTNAADTEATDDDDEEVDGDEIDEEFDGNPEDSMSVLDNAGDYAVADVIPPFGRRNRGLNSVLNLDNSKDVNQAVRLLTRQVGELHRLRRGNPQQTPISEQARSGPKATLPWKQDDHLSFKGANNPACHITQYLC</sequence>